<accession>A0AA36GBU8</accession>
<gene>
    <name evidence="1" type="ORF">MSPICULIGERA_LOCUS23391</name>
</gene>
<dbReference type="Proteomes" id="UP001177023">
    <property type="component" value="Unassembled WGS sequence"/>
</dbReference>
<name>A0AA36GBU8_9BILA</name>
<comment type="caution">
    <text evidence="1">The sequence shown here is derived from an EMBL/GenBank/DDBJ whole genome shotgun (WGS) entry which is preliminary data.</text>
</comment>
<dbReference type="EMBL" id="CATQJA010002704">
    <property type="protein sequence ID" value="CAJ0585365.1"/>
    <property type="molecule type" value="Genomic_DNA"/>
</dbReference>
<organism evidence="1 2">
    <name type="scientific">Mesorhabditis spiculigera</name>
    <dbReference type="NCBI Taxonomy" id="96644"/>
    <lineage>
        <taxon>Eukaryota</taxon>
        <taxon>Metazoa</taxon>
        <taxon>Ecdysozoa</taxon>
        <taxon>Nematoda</taxon>
        <taxon>Chromadorea</taxon>
        <taxon>Rhabditida</taxon>
        <taxon>Rhabditina</taxon>
        <taxon>Rhabditomorpha</taxon>
        <taxon>Rhabditoidea</taxon>
        <taxon>Rhabditidae</taxon>
        <taxon>Mesorhabditinae</taxon>
        <taxon>Mesorhabditis</taxon>
    </lineage>
</organism>
<evidence type="ECO:0000313" key="2">
    <source>
        <dbReference type="Proteomes" id="UP001177023"/>
    </source>
</evidence>
<reference evidence="1" key="1">
    <citation type="submission" date="2023-06" db="EMBL/GenBank/DDBJ databases">
        <authorList>
            <person name="Delattre M."/>
        </authorList>
    </citation>
    <scope>NUCLEOTIDE SEQUENCE</scope>
    <source>
        <strain evidence="1">AF72</strain>
    </source>
</reference>
<sequence length="107" mass="12254">MNTYQLFGDLDDVFAIQKKTVRIDTVYTMQGVDVILLAEAAKIRTIRHQGVIGFSLRVALLFEIDRMGKTWTCQLRFHKTAHADQAEKYPPHATANVTKKISRVNYD</sequence>
<feature type="non-terminal residue" evidence="1">
    <location>
        <position position="107"/>
    </location>
</feature>
<dbReference type="AlphaFoldDB" id="A0AA36GBU8"/>
<proteinExistence type="predicted"/>
<protein>
    <submittedName>
        <fullName evidence="1">Uncharacterized protein</fullName>
    </submittedName>
</protein>
<keyword evidence="2" id="KW-1185">Reference proteome</keyword>
<evidence type="ECO:0000313" key="1">
    <source>
        <dbReference type="EMBL" id="CAJ0585365.1"/>
    </source>
</evidence>